<dbReference type="Proteomes" id="UP000019678">
    <property type="component" value="Unassembled WGS sequence"/>
</dbReference>
<dbReference type="InterPro" id="IPR037138">
    <property type="entry name" value="His_deacetylse_dom_sf"/>
</dbReference>
<dbReference type="GO" id="GO:0040029">
    <property type="term" value="P:epigenetic regulation of gene expression"/>
    <property type="evidence" value="ECO:0007669"/>
    <property type="project" value="TreeGrafter"/>
</dbReference>
<dbReference type="Pfam" id="PF00850">
    <property type="entry name" value="Hist_deacetyl"/>
    <property type="match status" value="1"/>
</dbReference>
<feature type="domain" description="Histone deacetylase" evidence="3">
    <location>
        <begin position="20"/>
        <end position="306"/>
    </location>
</feature>
<sequence>MHTLLVSSSRLLEHDPGPEHPESPSRLRSVLAALTNLPEGAVLRDPGRMATAEELGRVHTGAYLEAVLGQRGRACALDEETILSEGSVEAALLAAGACLALVDALCDGSARNGFALVRPPGHHATAARAMGYCIFNNVAAAAAHAIVRGVKRVLVVDWDVHHGNGTQEIFEARDDVLFFSVHQERLFPGGGGVDERGTGPGAGLTRNVPLAPGADDEVYAAVLTRELAPLVAGFEPEMVLVSAGFDAHADDPMSEQQVSTAGFAALCDTVCALAQRSAGGRVGLVLEGGYDLASLGASVRACVEVLCRRSREGQGTRTVTASHAHE</sequence>
<protein>
    <submittedName>
        <fullName evidence="4">Histone deacetylase family protein</fullName>
    </submittedName>
</protein>
<dbReference type="AlphaFoldDB" id="A0A017T2N1"/>
<dbReference type="GO" id="GO:0005737">
    <property type="term" value="C:cytoplasm"/>
    <property type="evidence" value="ECO:0007669"/>
    <property type="project" value="TreeGrafter"/>
</dbReference>
<dbReference type="Gene3D" id="3.40.800.20">
    <property type="entry name" value="Histone deacetylase domain"/>
    <property type="match status" value="1"/>
</dbReference>
<comment type="similarity">
    <text evidence="1">Belongs to the histone deacetylase family.</text>
</comment>
<dbReference type="SUPFAM" id="SSF52768">
    <property type="entry name" value="Arginase/deacetylase"/>
    <property type="match status" value="1"/>
</dbReference>
<dbReference type="CDD" id="cd09992">
    <property type="entry name" value="HDAC_classII"/>
    <property type="match status" value="1"/>
</dbReference>
<reference evidence="4 5" key="1">
    <citation type="submission" date="2013-05" db="EMBL/GenBank/DDBJ databases">
        <title>Genome assembly of Chondromyces apiculatus DSM 436.</title>
        <authorList>
            <person name="Sharma G."/>
            <person name="Khatri I."/>
            <person name="Kaur C."/>
            <person name="Mayilraj S."/>
            <person name="Subramanian S."/>
        </authorList>
    </citation>
    <scope>NUCLEOTIDE SEQUENCE [LARGE SCALE GENOMIC DNA]</scope>
    <source>
        <strain evidence="4 5">DSM 436</strain>
    </source>
</reference>
<dbReference type="PANTHER" id="PTHR10625">
    <property type="entry name" value="HISTONE DEACETYLASE HDAC1-RELATED"/>
    <property type="match status" value="1"/>
</dbReference>
<dbReference type="STRING" id="1192034.CAP_6184"/>
<evidence type="ECO:0000256" key="2">
    <source>
        <dbReference type="SAM" id="MobiDB-lite"/>
    </source>
</evidence>
<dbReference type="PANTHER" id="PTHR10625:SF11">
    <property type="entry name" value="HISTONE DEACETYLASE 14, CHLOROPLASTIC"/>
    <property type="match status" value="1"/>
</dbReference>
<comment type="caution">
    <text evidence="4">The sequence shown here is derived from an EMBL/GenBank/DDBJ whole genome shotgun (WGS) entry which is preliminary data.</text>
</comment>
<proteinExistence type="inferred from homology"/>
<dbReference type="InterPro" id="IPR023801">
    <property type="entry name" value="His_deacetylse_dom"/>
</dbReference>
<dbReference type="InterPro" id="IPR000286">
    <property type="entry name" value="HDACs"/>
</dbReference>
<keyword evidence="5" id="KW-1185">Reference proteome</keyword>
<dbReference type="eggNOG" id="COG0123">
    <property type="taxonomic scope" value="Bacteria"/>
</dbReference>
<accession>A0A017T2N1</accession>
<evidence type="ECO:0000259" key="3">
    <source>
        <dbReference type="Pfam" id="PF00850"/>
    </source>
</evidence>
<evidence type="ECO:0000313" key="5">
    <source>
        <dbReference type="Proteomes" id="UP000019678"/>
    </source>
</evidence>
<dbReference type="GO" id="GO:0004407">
    <property type="term" value="F:histone deacetylase activity"/>
    <property type="evidence" value="ECO:0007669"/>
    <property type="project" value="TreeGrafter"/>
</dbReference>
<dbReference type="EMBL" id="ASRX01000051">
    <property type="protein sequence ID" value="EYF03070.1"/>
    <property type="molecule type" value="Genomic_DNA"/>
</dbReference>
<dbReference type="InterPro" id="IPR023696">
    <property type="entry name" value="Ureohydrolase_dom_sf"/>
</dbReference>
<feature type="compositionally biased region" description="Polar residues" evidence="2">
    <location>
        <begin position="1"/>
        <end position="10"/>
    </location>
</feature>
<name>A0A017T2N1_9BACT</name>
<dbReference type="RefSeq" id="WP_044246653.1">
    <property type="nucleotide sequence ID" value="NZ_ASRX01000051.1"/>
</dbReference>
<gene>
    <name evidence="4" type="ORF">CAP_6184</name>
</gene>
<feature type="compositionally biased region" description="Basic and acidic residues" evidence="2">
    <location>
        <begin position="11"/>
        <end position="25"/>
    </location>
</feature>
<feature type="region of interest" description="Disordered" evidence="2">
    <location>
        <begin position="1"/>
        <end position="25"/>
    </location>
</feature>
<dbReference type="PRINTS" id="PR01270">
    <property type="entry name" value="HDASUPER"/>
</dbReference>
<evidence type="ECO:0000256" key="1">
    <source>
        <dbReference type="ARBA" id="ARBA00005947"/>
    </source>
</evidence>
<organism evidence="4 5">
    <name type="scientific">Chondromyces apiculatus DSM 436</name>
    <dbReference type="NCBI Taxonomy" id="1192034"/>
    <lineage>
        <taxon>Bacteria</taxon>
        <taxon>Pseudomonadati</taxon>
        <taxon>Myxococcota</taxon>
        <taxon>Polyangia</taxon>
        <taxon>Polyangiales</taxon>
        <taxon>Polyangiaceae</taxon>
        <taxon>Chondromyces</taxon>
    </lineage>
</organism>
<evidence type="ECO:0000313" key="4">
    <source>
        <dbReference type="EMBL" id="EYF03070.1"/>
    </source>
</evidence>